<keyword evidence="14 18" id="KW-1133">Transmembrane helix</keyword>
<gene>
    <name evidence="21" type="ORF">AAP_01980</name>
</gene>
<evidence type="ECO:0000256" key="15">
    <source>
        <dbReference type="ARBA" id="ARBA00023136"/>
    </source>
</evidence>
<evidence type="ECO:0000256" key="6">
    <source>
        <dbReference type="ARBA" id="ARBA00014118"/>
    </source>
</evidence>
<comment type="subcellular location">
    <subcellularLocation>
        <location evidence="3">Vacuole membrane</location>
        <topology evidence="3">Single-pass type II membrane protein</topology>
    </subcellularLocation>
</comment>
<evidence type="ECO:0000256" key="17">
    <source>
        <dbReference type="SAM" id="MobiDB-lite"/>
    </source>
</evidence>
<evidence type="ECO:0000256" key="9">
    <source>
        <dbReference type="ARBA" id="ARBA00022670"/>
    </source>
</evidence>
<evidence type="ECO:0000256" key="16">
    <source>
        <dbReference type="ARBA" id="ARBA00023180"/>
    </source>
</evidence>
<dbReference type="EC" id="3.4.14.5" evidence="5"/>
<evidence type="ECO:0000256" key="5">
    <source>
        <dbReference type="ARBA" id="ARBA00012062"/>
    </source>
</evidence>
<keyword evidence="12" id="KW-0720">Serine protease</keyword>
<dbReference type="GO" id="GO:0008239">
    <property type="term" value="F:dipeptidyl-peptidase activity"/>
    <property type="evidence" value="ECO:0007669"/>
    <property type="project" value="UniProtKB-EC"/>
</dbReference>
<dbReference type="PANTHER" id="PTHR11731:SF200">
    <property type="entry name" value="DIPEPTIDYL PEPTIDASE 10, ISOFORM B"/>
    <property type="match status" value="1"/>
</dbReference>
<evidence type="ECO:0000256" key="14">
    <source>
        <dbReference type="ARBA" id="ARBA00022989"/>
    </source>
</evidence>
<name>A0A166P6F7_9EURO</name>
<evidence type="ECO:0000256" key="10">
    <source>
        <dbReference type="ARBA" id="ARBA00022692"/>
    </source>
</evidence>
<comment type="function">
    <text evidence="2">Type IV dipeptidyl-peptidase which removes N-terminal dipeptides sequentially from polypeptides having unsubstituted N-termini provided that the penultimate residue is proline.</text>
</comment>
<sequence>MCQSPVWWPNGDTRSDNHLKRRLSASAGTHSYHTRSTSTSITTTTTTSASKGRSVSAISTTPDIFTHRYGRSLSSITVIQLGSYGGECDYTDKRSLRFSIDNRPTVPATKTYALVKMHTHEDDEHAEQTQLLSEHQEDMNGDDERRSERGNSIDSSSTVSASLLMMDKLNEGHRVRNNGGYTDNEHDFNGDESDDGFSLENGQGGAPLPYKPWPLRRTLMVWGTVALIVAVFVVGIIMSMLSDRHAAAAAKGAVSSGSAFNSSIPNAAGAGNSSSSSGKNSDATLIDITFEQAWRRDFSPRHHSISWIAGPNGEDGLMLVMEQNSVGEYLRVEDVTTRRNGVSSQQTKKTILMKNPSFRYDSNTIQPEKAWPSRDLKKILVMSHYEKNWRHSFTGIYWIFDVEKQEAQPLDPHDPYSRIQLASWSPNSDAIVFTRGNNMFIRKLSEQKVTQLTTDGGKELFYGVPDWVYEEEVFTGNSVTWWSNDGKHIAFLRTNETAVPDYPVQYFLSSHSGKKPLPGQENYPDVLDIKYPKAGAPNPIVDIQFYDVEKDEVFSVDIDGEFPDDDRLIIEVVWASGGQVLVRETNRESDVLKIILVDTNERTGNVVRSEDIQQLDGGWVEPTQYTRYIPADPENGVEADGYIDTVIFENHDHLALFSPINSSEPIMLTKGDWEVVDAPSAVDVKNRLVYFVAARDKPWKRHVYSVNFDGTEIKEITKTAEDGYYAVSFSHGAGYALLDYKGPNVPWQKVISTPSNEHKYEDVIEINHDLVEMVTRYNLPVVTYYEVEIDGFSVPIMEARPANFDPKKKYPVLFHPYAGPNSQSVNQAFSIDFHTYAAATLGYIVVTVDGRGTGFVGRKARCIVRGQLGKWETHDQIAVAKMYAAQPYVDEKRIAIWGWSYGGFMTLKTLEQDAGETFSYGMAVAPVTDFSFYDSIYTERYMHTPQHNPDGYLHTSIRNTTALGQSVRFLIMHGTGDDNVHVQNTLTLLDKLDLDGIDNYDVHIFPDSDHSIFFHNANRMVYGRLNDWLINAFNGEWLQTAHPLPKPSVIRRAVPALP</sequence>
<keyword evidence="11" id="KW-0378">Hydrolase</keyword>
<dbReference type="InterPro" id="IPR050278">
    <property type="entry name" value="Serine_Prot_S9B/DPPIV"/>
</dbReference>
<reference evidence="21 22" key="1">
    <citation type="journal article" date="2016" name="Genome Biol. Evol.">
        <title>Divergent and convergent evolution of fungal pathogenicity.</title>
        <authorList>
            <person name="Shang Y."/>
            <person name="Xiao G."/>
            <person name="Zheng P."/>
            <person name="Cen K."/>
            <person name="Zhan S."/>
            <person name="Wang C."/>
        </authorList>
    </citation>
    <scope>NUCLEOTIDE SEQUENCE [LARGE SCALE GENOMIC DNA]</scope>
    <source>
        <strain evidence="21 22">ARSEF 7405</strain>
    </source>
</reference>
<dbReference type="SUPFAM" id="SSF53474">
    <property type="entry name" value="alpha/beta-Hydrolases"/>
    <property type="match status" value="1"/>
</dbReference>
<evidence type="ECO:0000256" key="4">
    <source>
        <dbReference type="ARBA" id="ARBA00006150"/>
    </source>
</evidence>
<dbReference type="InterPro" id="IPR002469">
    <property type="entry name" value="Peptidase_S9B_N"/>
</dbReference>
<dbReference type="InterPro" id="IPR029058">
    <property type="entry name" value="AB_hydrolase_fold"/>
</dbReference>
<keyword evidence="7" id="KW-0031">Aminopeptidase</keyword>
<keyword evidence="16" id="KW-0325">Glycoprotein</keyword>
<dbReference type="GO" id="GO:0004177">
    <property type="term" value="F:aminopeptidase activity"/>
    <property type="evidence" value="ECO:0007669"/>
    <property type="project" value="UniProtKB-KW"/>
</dbReference>
<evidence type="ECO:0000256" key="13">
    <source>
        <dbReference type="ARBA" id="ARBA00022968"/>
    </source>
</evidence>
<dbReference type="Proteomes" id="UP000242877">
    <property type="component" value="Unassembled WGS sequence"/>
</dbReference>
<comment type="similarity">
    <text evidence="4">Belongs to the peptidase S9B family.</text>
</comment>
<evidence type="ECO:0000313" key="21">
    <source>
        <dbReference type="EMBL" id="KZZ94680.1"/>
    </source>
</evidence>
<dbReference type="GO" id="GO:0006508">
    <property type="term" value="P:proteolysis"/>
    <property type="evidence" value="ECO:0007669"/>
    <property type="project" value="UniProtKB-KW"/>
</dbReference>
<keyword evidence="9" id="KW-0645">Protease</keyword>
<keyword evidence="15 18" id="KW-0472">Membrane</keyword>
<accession>A0A166P6F7</accession>
<keyword evidence="8" id="KW-0926">Vacuole</keyword>
<comment type="caution">
    <text evidence="21">The sequence shown here is derived from an EMBL/GenBank/DDBJ whole genome shotgun (WGS) entry which is preliminary data.</text>
</comment>
<feature type="domain" description="Dipeptidylpeptidase IV N-terminal" evidence="20">
    <location>
        <begin position="373"/>
        <end position="747"/>
    </location>
</feature>
<comment type="catalytic activity">
    <reaction evidence="1">
        <text>Release of an N-terminal dipeptide, Xaa-Yaa-|-Zaa-, from a polypeptide, preferentially when Yaa is Pro, provided Zaa is neither Pro nor hydroxyproline.</text>
        <dbReference type="EC" id="3.4.14.5"/>
    </reaction>
</comment>
<keyword evidence="10 18" id="KW-0812">Transmembrane</keyword>
<dbReference type="OrthoDB" id="4202798at2759"/>
<feature type="region of interest" description="Disordered" evidence="17">
    <location>
        <begin position="174"/>
        <end position="210"/>
    </location>
</feature>
<evidence type="ECO:0000256" key="12">
    <source>
        <dbReference type="ARBA" id="ARBA00022825"/>
    </source>
</evidence>
<evidence type="ECO:0000313" key="22">
    <source>
        <dbReference type="Proteomes" id="UP000242877"/>
    </source>
</evidence>
<protein>
    <recommendedName>
        <fullName evidence="6">Probable dipeptidyl-aminopeptidase B</fullName>
        <ecNumber evidence="5">3.4.14.5</ecNumber>
    </recommendedName>
</protein>
<dbReference type="Pfam" id="PF00326">
    <property type="entry name" value="Peptidase_S9"/>
    <property type="match status" value="1"/>
</dbReference>
<evidence type="ECO:0000256" key="2">
    <source>
        <dbReference type="ARBA" id="ARBA00002218"/>
    </source>
</evidence>
<organism evidence="21 22">
    <name type="scientific">Ascosphaera apis ARSEF 7405</name>
    <dbReference type="NCBI Taxonomy" id="392613"/>
    <lineage>
        <taxon>Eukaryota</taxon>
        <taxon>Fungi</taxon>
        <taxon>Dikarya</taxon>
        <taxon>Ascomycota</taxon>
        <taxon>Pezizomycotina</taxon>
        <taxon>Eurotiomycetes</taxon>
        <taxon>Eurotiomycetidae</taxon>
        <taxon>Onygenales</taxon>
        <taxon>Ascosphaeraceae</taxon>
        <taxon>Ascosphaera</taxon>
    </lineage>
</organism>
<feature type="transmembrane region" description="Helical" evidence="18">
    <location>
        <begin position="219"/>
        <end position="241"/>
    </location>
</feature>
<feature type="region of interest" description="Disordered" evidence="17">
    <location>
        <begin position="120"/>
        <end position="158"/>
    </location>
</feature>
<dbReference type="AlphaFoldDB" id="A0A166P6F7"/>
<dbReference type="GO" id="GO:0005886">
    <property type="term" value="C:plasma membrane"/>
    <property type="evidence" value="ECO:0007669"/>
    <property type="project" value="TreeGrafter"/>
</dbReference>
<evidence type="ECO:0000256" key="11">
    <source>
        <dbReference type="ARBA" id="ARBA00022801"/>
    </source>
</evidence>
<dbReference type="GO" id="GO:0005774">
    <property type="term" value="C:vacuolar membrane"/>
    <property type="evidence" value="ECO:0007669"/>
    <property type="project" value="UniProtKB-SubCell"/>
</dbReference>
<dbReference type="PANTHER" id="PTHR11731">
    <property type="entry name" value="PROTEASE FAMILY S9B,C DIPEPTIDYL-PEPTIDASE IV-RELATED"/>
    <property type="match status" value="1"/>
</dbReference>
<dbReference type="GO" id="GO:0008236">
    <property type="term" value="F:serine-type peptidase activity"/>
    <property type="evidence" value="ECO:0007669"/>
    <property type="project" value="UniProtKB-KW"/>
</dbReference>
<evidence type="ECO:0000259" key="20">
    <source>
        <dbReference type="Pfam" id="PF00930"/>
    </source>
</evidence>
<feature type="compositionally biased region" description="Basic and acidic residues" evidence="17">
    <location>
        <begin position="134"/>
        <end position="151"/>
    </location>
</feature>
<evidence type="ECO:0000256" key="8">
    <source>
        <dbReference type="ARBA" id="ARBA00022554"/>
    </source>
</evidence>
<evidence type="ECO:0000256" key="1">
    <source>
        <dbReference type="ARBA" id="ARBA00001257"/>
    </source>
</evidence>
<keyword evidence="22" id="KW-1185">Reference proteome</keyword>
<dbReference type="FunFam" id="3.40.50.1820:FF:000003">
    <property type="entry name" value="Dipeptidyl peptidase 4"/>
    <property type="match status" value="1"/>
</dbReference>
<dbReference type="VEuPathDB" id="FungiDB:AAP_01980"/>
<evidence type="ECO:0000256" key="3">
    <source>
        <dbReference type="ARBA" id="ARBA00004576"/>
    </source>
</evidence>
<dbReference type="SUPFAM" id="SSF82171">
    <property type="entry name" value="DPP6 N-terminal domain-like"/>
    <property type="match status" value="1"/>
</dbReference>
<keyword evidence="13" id="KW-0735">Signal-anchor</keyword>
<dbReference type="Gene3D" id="3.40.50.1820">
    <property type="entry name" value="alpha/beta hydrolase"/>
    <property type="match status" value="1"/>
</dbReference>
<dbReference type="EMBL" id="AZGZ01000006">
    <property type="protein sequence ID" value="KZZ94680.1"/>
    <property type="molecule type" value="Genomic_DNA"/>
</dbReference>
<dbReference type="InterPro" id="IPR001375">
    <property type="entry name" value="Peptidase_S9_cat"/>
</dbReference>
<feature type="region of interest" description="Disordered" evidence="17">
    <location>
        <begin position="25"/>
        <end position="56"/>
    </location>
</feature>
<proteinExistence type="inferred from homology"/>
<dbReference type="Gene3D" id="2.140.10.30">
    <property type="entry name" value="Dipeptidylpeptidase IV, N-terminal domain"/>
    <property type="match status" value="1"/>
</dbReference>
<evidence type="ECO:0000256" key="18">
    <source>
        <dbReference type="SAM" id="Phobius"/>
    </source>
</evidence>
<evidence type="ECO:0000256" key="7">
    <source>
        <dbReference type="ARBA" id="ARBA00022438"/>
    </source>
</evidence>
<dbReference type="Pfam" id="PF00930">
    <property type="entry name" value="DPPIV_N"/>
    <property type="match status" value="1"/>
</dbReference>
<feature type="domain" description="Peptidase S9 prolyl oligopeptidase catalytic" evidence="19">
    <location>
        <begin position="831"/>
        <end position="1035"/>
    </location>
</feature>
<evidence type="ECO:0000259" key="19">
    <source>
        <dbReference type="Pfam" id="PF00326"/>
    </source>
</evidence>
<feature type="compositionally biased region" description="Low complexity" evidence="17">
    <location>
        <begin position="29"/>
        <end position="50"/>
    </location>
</feature>